<reference evidence="2 3" key="1">
    <citation type="journal article" date="2013" name="BMC Genomics">
        <title>Reconstruction of the lipid metabolism for the microalga Monoraphidium neglectum from its genome sequence reveals characteristics suitable for biofuel production.</title>
        <authorList>
            <person name="Bogen C."/>
            <person name="Al-Dilaimi A."/>
            <person name="Albersmeier A."/>
            <person name="Wichmann J."/>
            <person name="Grundmann M."/>
            <person name="Rupp O."/>
            <person name="Lauersen K.J."/>
            <person name="Blifernez-Klassen O."/>
            <person name="Kalinowski J."/>
            <person name="Goesmann A."/>
            <person name="Mussgnug J.H."/>
            <person name="Kruse O."/>
        </authorList>
    </citation>
    <scope>NUCLEOTIDE SEQUENCE [LARGE SCALE GENOMIC DNA]</scope>
    <source>
        <strain evidence="2 3">SAG 48.87</strain>
    </source>
</reference>
<dbReference type="Gene3D" id="1.10.3210.10">
    <property type="entry name" value="Hypothetical protein af1432"/>
    <property type="match status" value="1"/>
</dbReference>
<dbReference type="SUPFAM" id="SSF109604">
    <property type="entry name" value="HD-domain/PDEase-like"/>
    <property type="match status" value="1"/>
</dbReference>
<dbReference type="AlphaFoldDB" id="A0A0D2MF58"/>
<evidence type="ECO:0000256" key="1">
    <source>
        <dbReference type="SAM" id="Phobius"/>
    </source>
</evidence>
<name>A0A0D2MF58_9CHLO</name>
<gene>
    <name evidence="2" type="ORF">MNEG_14213</name>
</gene>
<protein>
    <submittedName>
        <fullName evidence="2">Uncharacterized protein</fullName>
    </submittedName>
</protein>
<dbReference type="GeneID" id="25731753"/>
<dbReference type="RefSeq" id="XP_013892770.1">
    <property type="nucleotide sequence ID" value="XM_014037316.1"/>
</dbReference>
<dbReference type="KEGG" id="mng:MNEG_14213"/>
<sequence>MLSAPATSAPLRRTGVLASRRPLGLAHATRTRPPRPGRRRTLGVACRYEALLEPAIDETVRRALVTMGGAGAQAGGAGAVVLHGAHHAASHAAVGGAQGGLFLSTFCALSVALGALLYHFGGVVSEIVRLRRQEEERLKEPVLLHGVDVSRSALLGDERVLAAARFAAAAHEGQVRKTGEPYVAHCVEAALIVERNLPRREAEADRWVGLWLRGLTAAWHCGRVLSGGR</sequence>
<evidence type="ECO:0000313" key="3">
    <source>
        <dbReference type="Proteomes" id="UP000054498"/>
    </source>
</evidence>
<feature type="transmembrane region" description="Helical" evidence="1">
    <location>
        <begin position="101"/>
        <end position="124"/>
    </location>
</feature>
<keyword evidence="1" id="KW-0472">Membrane</keyword>
<organism evidence="2 3">
    <name type="scientific">Monoraphidium neglectum</name>
    <dbReference type="NCBI Taxonomy" id="145388"/>
    <lineage>
        <taxon>Eukaryota</taxon>
        <taxon>Viridiplantae</taxon>
        <taxon>Chlorophyta</taxon>
        <taxon>core chlorophytes</taxon>
        <taxon>Chlorophyceae</taxon>
        <taxon>CS clade</taxon>
        <taxon>Sphaeropleales</taxon>
        <taxon>Selenastraceae</taxon>
        <taxon>Monoraphidium</taxon>
    </lineage>
</organism>
<dbReference type="STRING" id="145388.A0A0D2MF58"/>
<keyword evidence="3" id="KW-1185">Reference proteome</keyword>
<keyword evidence="1" id="KW-0812">Transmembrane</keyword>
<dbReference type="OrthoDB" id="430679at2759"/>
<keyword evidence="1" id="KW-1133">Transmembrane helix</keyword>
<proteinExistence type="predicted"/>
<dbReference type="EMBL" id="KK104546">
    <property type="protein sequence ID" value="KIY93750.1"/>
    <property type="molecule type" value="Genomic_DNA"/>
</dbReference>
<accession>A0A0D2MF58</accession>
<dbReference type="Proteomes" id="UP000054498">
    <property type="component" value="Unassembled WGS sequence"/>
</dbReference>
<evidence type="ECO:0000313" key="2">
    <source>
        <dbReference type="EMBL" id="KIY93750.1"/>
    </source>
</evidence>